<evidence type="ECO:0000313" key="3">
    <source>
        <dbReference type="Proteomes" id="UP000077623"/>
    </source>
</evidence>
<reference evidence="3" key="1">
    <citation type="submission" date="2016-04" db="EMBL/GenBank/DDBJ databases">
        <authorList>
            <person name="Quiroz-Castaneda R.E."/>
            <person name="Martinez-Ocampo F."/>
        </authorList>
    </citation>
    <scope>NUCLEOTIDE SEQUENCE [LARGE SCALE GENOMIC DNA]</scope>
    <source>
        <strain evidence="3">INIFAP01</strain>
    </source>
</reference>
<dbReference type="EMBL" id="LWUJ01000014">
    <property type="protein sequence ID" value="OAL09792.1"/>
    <property type="molecule type" value="Genomic_DNA"/>
</dbReference>
<evidence type="ECO:0000313" key="2">
    <source>
        <dbReference type="EMBL" id="OAL09792.1"/>
    </source>
</evidence>
<sequence length="161" mass="17975">MAVPTTTHLTITGVGIASAGGLAYGGYFVFKDNPRPVTELLKSKNRVFLRNIKEDESAWNTSWQQYIQAHTKTVTNPAPAEPPTAPRTPAAPKAQSSTIIEEIDIWKLTDWKDQKSKKDKVPDSFKNKCLGWESEKLSGTWTTEYQNIEKYCTKVAPAEDS</sequence>
<feature type="region of interest" description="Disordered" evidence="1">
    <location>
        <begin position="71"/>
        <end position="97"/>
    </location>
</feature>
<comment type="caution">
    <text evidence="2">The sequence shown here is derived from an EMBL/GenBank/DDBJ whole genome shotgun (WGS) entry which is preliminary data.</text>
</comment>
<dbReference type="Proteomes" id="UP000077623">
    <property type="component" value="Unassembled WGS sequence"/>
</dbReference>
<protein>
    <submittedName>
        <fullName evidence="2">Uncharacterized protein</fullName>
    </submittedName>
</protein>
<evidence type="ECO:0000256" key="1">
    <source>
        <dbReference type="SAM" id="MobiDB-lite"/>
    </source>
</evidence>
<dbReference type="AlphaFoldDB" id="A0A1A9QB58"/>
<proteinExistence type="predicted"/>
<dbReference type="RefSeq" id="WP_187150644.1">
    <property type="nucleotide sequence ID" value="NZ_LWUJ01000014.1"/>
</dbReference>
<gene>
    <name evidence="2" type="ORF">A6V39_05035</name>
</gene>
<dbReference type="STRING" id="432608.A6V39_05035"/>
<keyword evidence="3" id="KW-1185">Reference proteome</keyword>
<name>A0A1A9QB58_9MOLU</name>
<organism evidence="2 3">
    <name type="scientific">Candidatus Mycoplasma haematobovis</name>
    <dbReference type="NCBI Taxonomy" id="432608"/>
    <lineage>
        <taxon>Bacteria</taxon>
        <taxon>Bacillati</taxon>
        <taxon>Mycoplasmatota</taxon>
        <taxon>Mollicutes</taxon>
        <taxon>Mycoplasmataceae</taxon>
        <taxon>Mycoplasma</taxon>
    </lineage>
</organism>
<accession>A0A1A9QB58</accession>